<keyword evidence="1" id="KW-0732">Signal</keyword>
<accession>A0AAD7EIZ0</accession>
<reference evidence="2" key="1">
    <citation type="submission" date="2023-03" db="EMBL/GenBank/DDBJ databases">
        <title>Massive genome expansion in bonnet fungi (Mycena s.s.) driven by repeated elements and novel gene families across ecological guilds.</title>
        <authorList>
            <consortium name="Lawrence Berkeley National Laboratory"/>
            <person name="Harder C.B."/>
            <person name="Miyauchi S."/>
            <person name="Viragh M."/>
            <person name="Kuo A."/>
            <person name="Thoen E."/>
            <person name="Andreopoulos B."/>
            <person name="Lu D."/>
            <person name="Skrede I."/>
            <person name="Drula E."/>
            <person name="Henrissat B."/>
            <person name="Morin E."/>
            <person name="Kohler A."/>
            <person name="Barry K."/>
            <person name="LaButti K."/>
            <person name="Morin E."/>
            <person name="Salamov A."/>
            <person name="Lipzen A."/>
            <person name="Mereny Z."/>
            <person name="Hegedus B."/>
            <person name="Baldrian P."/>
            <person name="Stursova M."/>
            <person name="Weitz H."/>
            <person name="Taylor A."/>
            <person name="Grigoriev I.V."/>
            <person name="Nagy L.G."/>
            <person name="Martin F."/>
            <person name="Kauserud H."/>
        </authorList>
    </citation>
    <scope>NUCLEOTIDE SEQUENCE</scope>
    <source>
        <strain evidence="2">CBHHK002</strain>
    </source>
</reference>
<name>A0AAD7EIZ0_9AGAR</name>
<proteinExistence type="predicted"/>
<evidence type="ECO:0000313" key="2">
    <source>
        <dbReference type="EMBL" id="KAJ7327939.1"/>
    </source>
</evidence>
<evidence type="ECO:0000256" key="1">
    <source>
        <dbReference type="SAM" id="SignalP"/>
    </source>
</evidence>
<keyword evidence="3" id="KW-1185">Reference proteome</keyword>
<sequence length="118" mass="12643">MHLARSLWAVALLCSVVRGGLTNFTLDDTSPAITYTQAPVIRCAPGTGCDPDWTARLHNGTSSTTSAPIIIPFIVAGPGTTRETTRPLICTMIYYQGVRCTYTWGYRAHAFSTSTGGS</sequence>
<evidence type="ECO:0000313" key="3">
    <source>
        <dbReference type="Proteomes" id="UP001218218"/>
    </source>
</evidence>
<protein>
    <submittedName>
        <fullName evidence="2">Uncharacterized protein</fullName>
    </submittedName>
</protein>
<feature type="chain" id="PRO_5041957801" evidence="1">
    <location>
        <begin position="20"/>
        <end position="118"/>
    </location>
</feature>
<comment type="caution">
    <text evidence="2">The sequence shown here is derived from an EMBL/GenBank/DDBJ whole genome shotgun (WGS) entry which is preliminary data.</text>
</comment>
<dbReference type="AlphaFoldDB" id="A0AAD7EIZ0"/>
<dbReference type="EMBL" id="JARIHO010000040">
    <property type="protein sequence ID" value="KAJ7327939.1"/>
    <property type="molecule type" value="Genomic_DNA"/>
</dbReference>
<feature type="signal peptide" evidence="1">
    <location>
        <begin position="1"/>
        <end position="19"/>
    </location>
</feature>
<gene>
    <name evidence="2" type="ORF">DFH08DRAFT_884221</name>
</gene>
<dbReference type="Proteomes" id="UP001218218">
    <property type="component" value="Unassembled WGS sequence"/>
</dbReference>
<organism evidence="2 3">
    <name type="scientific">Mycena albidolilacea</name>
    <dbReference type="NCBI Taxonomy" id="1033008"/>
    <lineage>
        <taxon>Eukaryota</taxon>
        <taxon>Fungi</taxon>
        <taxon>Dikarya</taxon>
        <taxon>Basidiomycota</taxon>
        <taxon>Agaricomycotina</taxon>
        <taxon>Agaricomycetes</taxon>
        <taxon>Agaricomycetidae</taxon>
        <taxon>Agaricales</taxon>
        <taxon>Marasmiineae</taxon>
        <taxon>Mycenaceae</taxon>
        <taxon>Mycena</taxon>
    </lineage>
</organism>